<evidence type="ECO:0000313" key="1">
    <source>
        <dbReference type="EMBL" id="KAK8980196.1"/>
    </source>
</evidence>
<sequence>MMLGRGKEDLKSSETGLSGDISGKLNVFMTDSNEGSELSYEGLVQEEKVEEIMQELYKEMTLATSSSNTSPPTSVAVTFPSLSLSLSLSSSSSSLLSSLTFFPVNDVKISESCGASMSDSSSTVMAGIEFVGPTRRMPGVKGGSSEKELWIMDTGFEFDGEYDNNKAVIIAGGGKGETGRMEVDEDQWLARVLGWGPRPLEPEESMHLN</sequence>
<dbReference type="PANTHER" id="PTHR37265:SF8">
    <property type="match status" value="1"/>
</dbReference>
<comment type="caution">
    <text evidence="1">The sequence shown here is derived from an EMBL/GenBank/DDBJ whole genome shotgun (WGS) entry which is preliminary data.</text>
</comment>
<gene>
    <name evidence="1" type="ORF">V6N11_061410</name>
</gene>
<protein>
    <submittedName>
        <fullName evidence="1">Uncharacterized protein</fullName>
    </submittedName>
</protein>
<keyword evidence="2" id="KW-1185">Reference proteome</keyword>
<organism evidence="1 2">
    <name type="scientific">Hibiscus sabdariffa</name>
    <name type="common">roselle</name>
    <dbReference type="NCBI Taxonomy" id="183260"/>
    <lineage>
        <taxon>Eukaryota</taxon>
        <taxon>Viridiplantae</taxon>
        <taxon>Streptophyta</taxon>
        <taxon>Embryophyta</taxon>
        <taxon>Tracheophyta</taxon>
        <taxon>Spermatophyta</taxon>
        <taxon>Magnoliopsida</taxon>
        <taxon>eudicotyledons</taxon>
        <taxon>Gunneridae</taxon>
        <taxon>Pentapetalae</taxon>
        <taxon>rosids</taxon>
        <taxon>malvids</taxon>
        <taxon>Malvales</taxon>
        <taxon>Malvaceae</taxon>
        <taxon>Malvoideae</taxon>
        <taxon>Hibiscus</taxon>
    </lineage>
</organism>
<dbReference type="Proteomes" id="UP001396334">
    <property type="component" value="Unassembled WGS sequence"/>
</dbReference>
<name>A0ABR2NVP5_9ROSI</name>
<dbReference type="EMBL" id="JBBPBN010000097">
    <property type="protein sequence ID" value="KAK8980196.1"/>
    <property type="molecule type" value="Genomic_DNA"/>
</dbReference>
<reference evidence="1 2" key="1">
    <citation type="journal article" date="2024" name="G3 (Bethesda)">
        <title>Genome assembly of Hibiscus sabdariffa L. provides insights into metabolisms of medicinal natural products.</title>
        <authorList>
            <person name="Kim T."/>
        </authorList>
    </citation>
    <scope>NUCLEOTIDE SEQUENCE [LARGE SCALE GENOMIC DNA]</scope>
    <source>
        <strain evidence="1">TK-2024</strain>
        <tissue evidence="1">Old leaves</tissue>
    </source>
</reference>
<dbReference type="PANTHER" id="PTHR37265">
    <property type="entry name" value="OS01G0195300 PROTEIN"/>
    <property type="match status" value="1"/>
</dbReference>
<evidence type="ECO:0000313" key="2">
    <source>
        <dbReference type="Proteomes" id="UP001396334"/>
    </source>
</evidence>
<proteinExistence type="predicted"/>
<accession>A0ABR2NVP5</accession>